<comment type="caution">
    <text evidence="1">The sequence shown here is derived from an EMBL/GenBank/DDBJ whole genome shotgun (WGS) entry which is preliminary data.</text>
</comment>
<dbReference type="EMBL" id="PTIZ01000007">
    <property type="protein sequence ID" value="PPK74866.1"/>
    <property type="molecule type" value="Genomic_DNA"/>
</dbReference>
<organism evidence="1 2">
    <name type="scientific">Methylobacter tundripaludum</name>
    <dbReference type="NCBI Taxonomy" id="173365"/>
    <lineage>
        <taxon>Bacteria</taxon>
        <taxon>Pseudomonadati</taxon>
        <taxon>Pseudomonadota</taxon>
        <taxon>Gammaproteobacteria</taxon>
        <taxon>Methylococcales</taxon>
        <taxon>Methylococcaceae</taxon>
        <taxon>Methylobacter</taxon>
    </lineage>
</organism>
<gene>
    <name evidence="1" type="ORF">B0F87_107109</name>
</gene>
<name>A0A2S6HBR0_9GAMM</name>
<dbReference type="Proteomes" id="UP000240010">
    <property type="component" value="Unassembled WGS sequence"/>
</dbReference>
<accession>A0A2S6HBR0</accession>
<dbReference type="AlphaFoldDB" id="A0A2S6HBR0"/>
<evidence type="ECO:0000313" key="2">
    <source>
        <dbReference type="Proteomes" id="UP000240010"/>
    </source>
</evidence>
<evidence type="ECO:0000313" key="1">
    <source>
        <dbReference type="EMBL" id="PPK74866.1"/>
    </source>
</evidence>
<sequence>MMRNEGGDLWYVTRKLPHYKNNSVEEWMTCNRKN</sequence>
<reference evidence="1 2" key="1">
    <citation type="submission" date="2018-02" db="EMBL/GenBank/DDBJ databases">
        <title>Subsurface microbial communities from deep shales in Ohio and West Virginia, USA.</title>
        <authorList>
            <person name="Wrighton K."/>
        </authorList>
    </citation>
    <scope>NUCLEOTIDE SEQUENCE [LARGE SCALE GENOMIC DNA]</scope>
    <source>
        <strain evidence="1 2">OWC-DMM</strain>
    </source>
</reference>
<protein>
    <submittedName>
        <fullName evidence="1">Uncharacterized protein</fullName>
    </submittedName>
</protein>
<proteinExistence type="predicted"/>